<dbReference type="InterPro" id="IPR007074">
    <property type="entry name" value="LicD/FKTN/FKRP_NTP_transf"/>
</dbReference>
<evidence type="ECO:0000259" key="6">
    <source>
        <dbReference type="Pfam" id="PF04991"/>
    </source>
</evidence>
<dbReference type="GO" id="GO:0009100">
    <property type="term" value="P:glycoprotein metabolic process"/>
    <property type="evidence" value="ECO:0007669"/>
    <property type="project" value="UniProtKB-ARBA"/>
</dbReference>
<dbReference type="Pfam" id="PF04991">
    <property type="entry name" value="LicD"/>
    <property type="match status" value="1"/>
</dbReference>
<evidence type="ECO:0000256" key="5">
    <source>
        <dbReference type="SAM" id="Phobius"/>
    </source>
</evidence>
<dbReference type="HOGENOM" id="CLU_008074_0_0_1"/>
<protein>
    <recommendedName>
        <fullName evidence="6">LicD/FKTN/FKRP nucleotidyltransferase domain-containing protein</fullName>
    </recommendedName>
</protein>
<dbReference type="EMBL" id="HE612861">
    <property type="protein sequence ID" value="CCE63834.1"/>
    <property type="molecule type" value="Genomic_DNA"/>
</dbReference>
<dbReference type="RefSeq" id="XP_003686268.1">
    <property type="nucleotide sequence ID" value="XM_003686220.1"/>
</dbReference>
<feature type="domain" description="LicD/FKTN/FKRP nucleotidyltransferase" evidence="6">
    <location>
        <begin position="511"/>
        <end position="756"/>
    </location>
</feature>
<name>G8BUP8_TETPH</name>
<dbReference type="GeneID" id="11535667"/>
<dbReference type="OrthoDB" id="444255at2759"/>
<keyword evidence="2 5" id="KW-0812">Transmembrane</keyword>
<dbReference type="STRING" id="1071381.G8BUP8"/>
<dbReference type="KEGG" id="tpf:TPHA_0F03540"/>
<keyword evidence="3 5" id="KW-1133">Transmembrane helix</keyword>
<dbReference type="OMA" id="PEVYQLQ"/>
<proteinExistence type="predicted"/>
<dbReference type="PANTHER" id="PTHR15407">
    <property type="entry name" value="FUKUTIN-RELATED"/>
    <property type="match status" value="1"/>
</dbReference>
<dbReference type="GO" id="GO:0016020">
    <property type="term" value="C:membrane"/>
    <property type="evidence" value="ECO:0007669"/>
    <property type="project" value="UniProtKB-SubCell"/>
</dbReference>
<comment type="subcellular location">
    <subcellularLocation>
        <location evidence="1">Membrane</location>
        <topology evidence="1">Single-pass membrane protein</topology>
    </subcellularLocation>
</comment>
<dbReference type="Proteomes" id="UP000005666">
    <property type="component" value="Chromosome 6"/>
</dbReference>
<dbReference type="InterPro" id="IPR009644">
    <property type="entry name" value="FKTN/MNN4/W02B3.4-1"/>
</dbReference>
<evidence type="ECO:0000313" key="7">
    <source>
        <dbReference type="EMBL" id="CCE63834.1"/>
    </source>
</evidence>
<dbReference type="PANTHER" id="PTHR15407:SF28">
    <property type="entry name" value="RIBITOL-5-PHOSPHATE TRANSFERASE FKTN"/>
    <property type="match status" value="1"/>
</dbReference>
<gene>
    <name evidence="7" type="primary">TPHA0F03540</name>
    <name evidence="7" type="ordered locus">TPHA_0F03540</name>
</gene>
<dbReference type="AlphaFoldDB" id="G8BUP8"/>
<reference evidence="7 8" key="1">
    <citation type="journal article" date="2011" name="Proc. Natl. Acad. Sci. U.S.A.">
        <title>Evolutionary erosion of yeast sex chromosomes by mating-type switching accidents.</title>
        <authorList>
            <person name="Gordon J.L."/>
            <person name="Armisen D."/>
            <person name="Proux-Wera E."/>
            <person name="Oheigeartaigh S.S."/>
            <person name="Byrne K.P."/>
            <person name="Wolfe K.H."/>
        </authorList>
    </citation>
    <scope>NUCLEOTIDE SEQUENCE [LARGE SCALE GENOMIC DNA]</scope>
    <source>
        <strain evidence="8">ATCC 24235 / CBS 4417 / NBRC 1672 / NRRL Y-8282 / UCD 70-5</strain>
    </source>
</reference>
<dbReference type="eggNOG" id="ENOG502QREF">
    <property type="taxonomic scope" value="Eukaryota"/>
</dbReference>
<accession>G8BUP8</accession>
<evidence type="ECO:0000256" key="4">
    <source>
        <dbReference type="ARBA" id="ARBA00023136"/>
    </source>
</evidence>
<sequence length="971" mass="113819">MNLVEYYIKRFIRNIIKSKLIVQVLVTVVLINVLVITMKSTNKTAQDLDKNFASIIKYKPASDNGVYTKPTANSISDILYDPISFLKDLYGTLRPLTNDELGKILYRKLRFDTSYEWLDIYELQKDLLTIQVGPSKNTKVESINDLTFYESDPRLVWSVYIDHLLNKESINAETKIPFSWYDWADFHEYNKIRSLEKTTIRCPFFFDAAFELEKLAEIEKEIDSPLFHKDRMKYNDMKWYSKQRRMSETHVFSVMDKHCEASQNNLDSKSKDPKGHSKQFEPQIKITQLYDKVRPEVYQLQARNYLLTNLTHPLSLTVLDGYKKSFRFYLDQRDNAKNIIESEMLHDFFERNVDYEKNPIEKTENYDVRNNQTKYDYVFDHFTMYDRFVKSDVANKLTVDVKGGEKTVFDKDLFELKEEDFDFDVLGKIKELKAKDKLDLHDQKYLDSLIYSINTAPALATKYFTEASNVKSFNSMGWHRDKRFFNGDFRDDEQEYQQTLNAMIRTFQKFTRSNGIISWLSHGTAYGYMYNGMAFPWDNDFDLQLPIKHLHLLAQYFNQSLIIEDPREGNGRYLLDIGSSITTRTNGNGKNNIDARFIDINSGLYIDLTGISVTASPLKGYMDNYFKKNIGDKLEKVLSNQTISLLQRPESGLASMNIFELENYTKNENTGLTKDQISTIQDMAKHERELVTKGKGIDSKYSETQRYTLHKLLGIFNCKNNHFSTLQHLSPLRLTDFHGVATLVPNGYLKLLKYEYSIPENYIYTTYKEMAYVPELRAWLRSDILKKAGSMFSWYPDFPTLSSPLTNLTLPDLQLMYYNIVKGGYTELVGVLYNSFNMTSYRVKELEIQSSDLKVDEKRDLLTKLYENVSPNIQNPCKDPYLFSHERRLWSQLSQELSNSTLQEIRQDIASSVLKDLWSWSIDLYKRDYKFFEYFDVPYNMTVNLNEYGINLFSNATGNKASQIFKKDKPF</sequence>
<evidence type="ECO:0000256" key="2">
    <source>
        <dbReference type="ARBA" id="ARBA00022692"/>
    </source>
</evidence>
<keyword evidence="4 5" id="KW-0472">Membrane</keyword>
<keyword evidence="8" id="KW-1185">Reference proteome</keyword>
<evidence type="ECO:0000313" key="8">
    <source>
        <dbReference type="Proteomes" id="UP000005666"/>
    </source>
</evidence>
<feature type="transmembrane region" description="Helical" evidence="5">
    <location>
        <begin position="20"/>
        <end position="38"/>
    </location>
</feature>
<evidence type="ECO:0000256" key="3">
    <source>
        <dbReference type="ARBA" id="ARBA00022989"/>
    </source>
</evidence>
<evidence type="ECO:0000256" key="1">
    <source>
        <dbReference type="ARBA" id="ARBA00004167"/>
    </source>
</evidence>
<organism evidence="7 8">
    <name type="scientific">Tetrapisispora phaffii (strain ATCC 24235 / CBS 4417 / NBRC 1672 / NRRL Y-8282 / UCD 70-5)</name>
    <name type="common">Yeast</name>
    <name type="synonym">Fabospora phaffii</name>
    <dbReference type="NCBI Taxonomy" id="1071381"/>
    <lineage>
        <taxon>Eukaryota</taxon>
        <taxon>Fungi</taxon>
        <taxon>Dikarya</taxon>
        <taxon>Ascomycota</taxon>
        <taxon>Saccharomycotina</taxon>
        <taxon>Saccharomycetes</taxon>
        <taxon>Saccharomycetales</taxon>
        <taxon>Saccharomycetaceae</taxon>
        <taxon>Tetrapisispora</taxon>
    </lineage>
</organism>